<evidence type="ECO:0000313" key="2">
    <source>
        <dbReference type="Proteomes" id="UP000272771"/>
    </source>
</evidence>
<dbReference type="AlphaFoldDB" id="A0A448VK74"/>
<protein>
    <submittedName>
        <fullName evidence="1">Putative lipoprotein</fullName>
    </submittedName>
</protein>
<keyword evidence="2" id="KW-1185">Reference proteome</keyword>
<dbReference type="InterPro" id="IPR012349">
    <property type="entry name" value="Split_barrel_FMN-bd"/>
</dbReference>
<sequence length="156" mass="18131">MPENIFKQISSDILKLHQQTAHLFIAMQSGKQPVIEKTEYVTFDGKYYMLTPQNLPEQQAIVLIEAEQEQTRLSWITTNKILSRQDNRYNNVVHSLQRRIKQTKKNLQQSVDMHLLELTPQLGRLMLDTERDFTLSPSDLVKALYPADNQIKHLAG</sequence>
<accession>A0A448VK74</accession>
<dbReference type="OrthoDB" id="8605372at2"/>
<evidence type="ECO:0000313" key="1">
    <source>
        <dbReference type="EMBL" id="VEJ50155.1"/>
    </source>
</evidence>
<gene>
    <name evidence="1" type="ORF">NCTC12742_00545</name>
</gene>
<dbReference type="RefSeq" id="WP_004282886.1">
    <property type="nucleotide sequence ID" value="NZ_CAUJRG010000004.1"/>
</dbReference>
<dbReference type="EMBL" id="LR134533">
    <property type="protein sequence ID" value="VEJ50155.1"/>
    <property type="molecule type" value="Genomic_DNA"/>
</dbReference>
<proteinExistence type="predicted"/>
<dbReference type="KEGG" id="nwe:SAMEA3174300_1167"/>
<dbReference type="Gene3D" id="2.30.110.10">
    <property type="entry name" value="Electron Transport, Fmn-binding Protein, Chain A"/>
    <property type="match status" value="1"/>
</dbReference>
<organism evidence="1 2">
    <name type="scientific">Neisseria weaveri</name>
    <dbReference type="NCBI Taxonomy" id="28091"/>
    <lineage>
        <taxon>Bacteria</taxon>
        <taxon>Pseudomonadati</taxon>
        <taxon>Pseudomonadota</taxon>
        <taxon>Betaproteobacteria</taxon>
        <taxon>Neisseriales</taxon>
        <taxon>Neisseriaceae</taxon>
        <taxon>Neisseria</taxon>
    </lineage>
</organism>
<dbReference type="STRING" id="28091.SAMEA3174300_01167"/>
<keyword evidence="1" id="KW-0449">Lipoprotein</keyword>
<reference evidence="1 2" key="1">
    <citation type="submission" date="2018-12" db="EMBL/GenBank/DDBJ databases">
        <authorList>
            <consortium name="Pathogen Informatics"/>
        </authorList>
    </citation>
    <scope>NUCLEOTIDE SEQUENCE [LARGE SCALE GENOMIC DNA]</scope>
    <source>
        <strain evidence="1 2">NCTC12742</strain>
    </source>
</reference>
<dbReference type="Proteomes" id="UP000272771">
    <property type="component" value="Chromosome"/>
</dbReference>
<name>A0A448VK74_9NEIS</name>